<evidence type="ECO:0000256" key="6">
    <source>
        <dbReference type="ARBA" id="ARBA00023186"/>
    </source>
</evidence>
<dbReference type="PRINTS" id="PR00969">
    <property type="entry name" value="CHAPERONPILI"/>
</dbReference>
<dbReference type="PANTHER" id="PTHR30251">
    <property type="entry name" value="PILUS ASSEMBLY CHAPERONE"/>
    <property type="match status" value="1"/>
</dbReference>
<protein>
    <submittedName>
        <fullName evidence="10">Fimbrial chaperone</fullName>
    </submittedName>
</protein>
<evidence type="ECO:0000256" key="1">
    <source>
        <dbReference type="ARBA" id="ARBA00004418"/>
    </source>
</evidence>
<evidence type="ECO:0000256" key="3">
    <source>
        <dbReference type="ARBA" id="ARBA00022558"/>
    </source>
</evidence>
<dbReference type="Proteomes" id="UP000028653">
    <property type="component" value="Unassembled WGS sequence"/>
</dbReference>
<evidence type="ECO:0000313" key="11">
    <source>
        <dbReference type="Proteomes" id="UP000028653"/>
    </source>
</evidence>
<evidence type="ECO:0000256" key="7">
    <source>
        <dbReference type="SAM" id="SignalP"/>
    </source>
</evidence>
<dbReference type="FunFam" id="2.60.40.10:FF:000458">
    <property type="entry name" value="Molecular chaperone FimC"/>
    <property type="match status" value="1"/>
</dbReference>
<evidence type="ECO:0000256" key="2">
    <source>
        <dbReference type="ARBA" id="ARBA00007399"/>
    </source>
</evidence>
<dbReference type="InterPro" id="IPR016148">
    <property type="entry name" value="Pili_assmbl_chaperone_C"/>
</dbReference>
<dbReference type="eggNOG" id="COG3121">
    <property type="taxonomic scope" value="Bacteria"/>
</dbReference>
<comment type="caution">
    <text evidence="10">The sequence shown here is derived from an EMBL/GenBank/DDBJ whole genome shotgun (WGS) entry which is preliminary data.</text>
</comment>
<evidence type="ECO:0000256" key="4">
    <source>
        <dbReference type="ARBA" id="ARBA00022729"/>
    </source>
</evidence>
<dbReference type="Pfam" id="PF00345">
    <property type="entry name" value="PapD_N"/>
    <property type="match status" value="1"/>
</dbReference>
<keyword evidence="6" id="KW-0143">Chaperone</keyword>
<dbReference type="SUPFAM" id="SSF49584">
    <property type="entry name" value="Periplasmic chaperone C-domain"/>
    <property type="match status" value="1"/>
</dbReference>
<keyword evidence="4 7" id="KW-0732">Signal</keyword>
<comment type="subcellular location">
    <subcellularLocation>
        <location evidence="1">Periplasm</location>
    </subcellularLocation>
</comment>
<dbReference type="EMBL" id="JMPI01000030">
    <property type="protein sequence ID" value="KFC81415.1"/>
    <property type="molecule type" value="Genomic_DNA"/>
</dbReference>
<name>A0A085GCH0_9ENTR</name>
<dbReference type="STRING" id="1006004.GBAG_2199"/>
<evidence type="ECO:0000259" key="9">
    <source>
        <dbReference type="Pfam" id="PF02753"/>
    </source>
</evidence>
<dbReference type="SUPFAM" id="SSF49354">
    <property type="entry name" value="PapD-like"/>
    <property type="match status" value="1"/>
</dbReference>
<dbReference type="AlphaFoldDB" id="A0A085GCH0"/>
<evidence type="ECO:0000259" key="8">
    <source>
        <dbReference type="Pfam" id="PF00345"/>
    </source>
</evidence>
<feature type="signal peptide" evidence="7">
    <location>
        <begin position="1"/>
        <end position="23"/>
    </location>
</feature>
<organism evidence="10 11">
    <name type="scientific">Buttiauxella agrestis ATCC 33320</name>
    <dbReference type="NCBI Taxonomy" id="1006004"/>
    <lineage>
        <taxon>Bacteria</taxon>
        <taxon>Pseudomonadati</taxon>
        <taxon>Pseudomonadota</taxon>
        <taxon>Gammaproteobacteria</taxon>
        <taxon>Enterobacterales</taxon>
        <taxon>Enterobacteriaceae</taxon>
        <taxon>Buttiauxella</taxon>
    </lineage>
</organism>
<dbReference type="InterPro" id="IPR036316">
    <property type="entry name" value="Pili_assmbl_chap_C_dom_sf"/>
</dbReference>
<keyword evidence="3" id="KW-1029">Fimbrium biogenesis</keyword>
<accession>A0A085GCH0</accession>
<dbReference type="InterPro" id="IPR016147">
    <property type="entry name" value="Pili_assmbl_chaperone_N"/>
</dbReference>
<reference evidence="10 11" key="1">
    <citation type="submission" date="2014-05" db="EMBL/GenBank/DDBJ databases">
        <title>ATOL: Assembling a taxonomically balanced genome-scale reconstruction of the evolutionary history of the Enterobacteriaceae.</title>
        <authorList>
            <person name="Plunkett G.III."/>
            <person name="Neeno-Eckwall E.C."/>
            <person name="Glasner J.D."/>
            <person name="Perna N.T."/>
        </authorList>
    </citation>
    <scope>NUCLEOTIDE SEQUENCE [LARGE SCALE GENOMIC DNA]</scope>
    <source>
        <strain evidence="10 11">ATCC 33320</strain>
    </source>
</reference>
<sequence length="227" mass="24788">MHILQKSLLASSLILTSVTSAYAGGIALGATRVIYHTNEKNTVLPILNTSETTRFLIQSWVSDGRNNKVDNFIITPPLFALGPKKENRLRIIYNGPMLPQDRESVFYINSKAIPSVPKESLKGNTLQIATQSVIKLFMRPQGLESNPADAPESLTCHVSNGQVMVKNPSPYYVTLVQFRVGNQKLKNNMVAPKSTLTATIPGHASGSVYFQSINDFGANSAEQHCTG</sequence>
<dbReference type="Pfam" id="PF02753">
    <property type="entry name" value="PapD_C"/>
    <property type="match status" value="1"/>
</dbReference>
<gene>
    <name evidence="10" type="primary">focC</name>
    <name evidence="10" type="ORF">GBAG_2199</name>
</gene>
<dbReference type="PANTHER" id="PTHR30251:SF0">
    <property type="entry name" value="FIMBRIAL CHAPERONE PROTEIN ELFD-RELATED"/>
    <property type="match status" value="1"/>
</dbReference>
<keyword evidence="11" id="KW-1185">Reference proteome</keyword>
<proteinExistence type="inferred from homology"/>
<feature type="chain" id="PRO_5001791094" evidence="7">
    <location>
        <begin position="24"/>
        <end position="227"/>
    </location>
</feature>
<evidence type="ECO:0000313" key="10">
    <source>
        <dbReference type="EMBL" id="KFC81415.1"/>
    </source>
</evidence>
<dbReference type="InterPro" id="IPR001829">
    <property type="entry name" value="Pili_assmbl_chaperone_bac"/>
</dbReference>
<dbReference type="InterPro" id="IPR008962">
    <property type="entry name" value="PapD-like_sf"/>
</dbReference>
<comment type="similarity">
    <text evidence="2">Belongs to the periplasmic pilus chaperone family.</text>
</comment>
<dbReference type="RefSeq" id="WP_167333339.1">
    <property type="nucleotide sequence ID" value="NZ_JMPI01000030.1"/>
</dbReference>
<dbReference type="GO" id="GO:0071555">
    <property type="term" value="P:cell wall organization"/>
    <property type="evidence" value="ECO:0007669"/>
    <property type="project" value="InterPro"/>
</dbReference>
<feature type="domain" description="Pili assembly chaperone C-terminal" evidence="9">
    <location>
        <begin position="165"/>
        <end position="220"/>
    </location>
</feature>
<dbReference type="InterPro" id="IPR013783">
    <property type="entry name" value="Ig-like_fold"/>
</dbReference>
<dbReference type="GO" id="GO:0030288">
    <property type="term" value="C:outer membrane-bounded periplasmic space"/>
    <property type="evidence" value="ECO:0007669"/>
    <property type="project" value="InterPro"/>
</dbReference>
<keyword evidence="5" id="KW-0574">Periplasm</keyword>
<dbReference type="Gene3D" id="2.60.40.10">
    <property type="entry name" value="Immunoglobulins"/>
    <property type="match status" value="2"/>
</dbReference>
<feature type="domain" description="Pili assembly chaperone N-terminal" evidence="8">
    <location>
        <begin position="25"/>
        <end position="143"/>
    </location>
</feature>
<evidence type="ECO:0000256" key="5">
    <source>
        <dbReference type="ARBA" id="ARBA00022764"/>
    </source>
</evidence>
<dbReference type="InterPro" id="IPR050643">
    <property type="entry name" value="Periplasmic_pilus_chap"/>
</dbReference>